<keyword evidence="6" id="KW-0677">Repeat</keyword>
<feature type="region of interest" description="Disordered" evidence="14">
    <location>
        <begin position="648"/>
        <end position="674"/>
    </location>
</feature>
<evidence type="ECO:0000313" key="18">
    <source>
        <dbReference type="Proteomes" id="UP000002051"/>
    </source>
</evidence>
<evidence type="ECO:0000256" key="11">
    <source>
        <dbReference type="PROSITE-ProRule" id="PRU00023"/>
    </source>
</evidence>
<dbReference type="InterPro" id="IPR047139">
    <property type="entry name" value="ANKZ1/VMS1"/>
</dbReference>
<dbReference type="KEGG" id="mtr:25498875"/>
<dbReference type="InterPro" id="IPR036770">
    <property type="entry name" value="Ankyrin_rpt-contain_sf"/>
</dbReference>
<dbReference type="AlphaFoldDB" id="A0A072U2A1"/>
<evidence type="ECO:0000256" key="12">
    <source>
        <dbReference type="PROSITE-ProRule" id="PRU01389"/>
    </source>
</evidence>
<dbReference type="PROSITE" id="PS00028">
    <property type="entry name" value="ZINC_FINGER_C2H2_1"/>
    <property type="match status" value="1"/>
</dbReference>
<feature type="region of interest" description="Disordered" evidence="14">
    <location>
        <begin position="112"/>
        <end position="132"/>
    </location>
</feature>
<evidence type="ECO:0000313" key="17">
    <source>
        <dbReference type="EnsemblPlants" id="KEH23328"/>
    </source>
</evidence>
<feature type="region of interest" description="Disordered" evidence="14">
    <location>
        <begin position="519"/>
        <end position="540"/>
    </location>
</feature>
<comment type="subcellular location">
    <subcellularLocation>
        <location evidence="1">Cell membrane</location>
        <topology evidence="1">Peripheral membrane protein</topology>
        <orientation evidence="1">Cytoplasmic side</orientation>
    </subcellularLocation>
    <subcellularLocation>
        <location evidence="2">Cytoplasm</location>
    </subcellularLocation>
</comment>
<keyword evidence="9 11" id="KW-0040">ANK repeat</keyword>
<dbReference type="EMBL" id="CM001223">
    <property type="protein sequence ID" value="KEH23328.1"/>
    <property type="molecule type" value="Genomic_DNA"/>
</dbReference>
<evidence type="ECO:0000256" key="10">
    <source>
        <dbReference type="ARBA" id="ARBA00023054"/>
    </source>
</evidence>
<evidence type="ECO:0000256" key="3">
    <source>
        <dbReference type="ARBA" id="ARBA00009262"/>
    </source>
</evidence>
<dbReference type="GO" id="GO:0004519">
    <property type="term" value="F:endonuclease activity"/>
    <property type="evidence" value="ECO:0007669"/>
    <property type="project" value="UniProtKB-KW"/>
</dbReference>
<dbReference type="PROSITE" id="PS50088">
    <property type="entry name" value="ANK_REPEAT"/>
    <property type="match status" value="1"/>
</dbReference>
<dbReference type="GO" id="GO:0036503">
    <property type="term" value="P:ERAD pathway"/>
    <property type="evidence" value="ECO:0000318"/>
    <property type="project" value="GO_Central"/>
</dbReference>
<evidence type="ECO:0000256" key="9">
    <source>
        <dbReference type="ARBA" id="ARBA00023043"/>
    </source>
</evidence>
<keyword evidence="8 12" id="KW-0378">Hydrolase</keyword>
<dbReference type="PROSITE" id="PS50297">
    <property type="entry name" value="ANK_REP_REGION"/>
    <property type="match status" value="1"/>
</dbReference>
<dbReference type="EnsemblPlants" id="KEH23328">
    <property type="protein sequence ID" value="KEH23328"/>
    <property type="gene ID" value="MTR_7g075185"/>
</dbReference>
<evidence type="ECO:0000256" key="6">
    <source>
        <dbReference type="ARBA" id="ARBA00022737"/>
    </source>
</evidence>
<feature type="active site" evidence="12">
    <location>
        <position position="230"/>
    </location>
</feature>
<reference evidence="17" key="3">
    <citation type="submission" date="2015-04" db="UniProtKB">
        <authorList>
            <consortium name="EnsemblPlants"/>
        </authorList>
    </citation>
    <scope>IDENTIFICATION</scope>
    <source>
        <strain evidence="17">cv. Jemalong A17</strain>
    </source>
</reference>
<dbReference type="PANTHER" id="PTHR16036:SF2">
    <property type="entry name" value="TRNA ENDONUCLEASE ANKZF1"/>
    <property type="match status" value="1"/>
</dbReference>
<evidence type="ECO:0000256" key="5">
    <source>
        <dbReference type="ARBA" id="ARBA00022722"/>
    </source>
</evidence>
<dbReference type="SUPFAM" id="SSF48403">
    <property type="entry name" value="Ankyrin repeat"/>
    <property type="match status" value="1"/>
</dbReference>
<evidence type="ECO:0000256" key="14">
    <source>
        <dbReference type="SAM" id="MobiDB-lite"/>
    </source>
</evidence>
<feature type="compositionally biased region" description="Polar residues" evidence="14">
    <location>
        <begin position="520"/>
        <end position="531"/>
    </location>
</feature>
<comment type="domain">
    <text evidence="12">The VLRF1 domain mediates binding to the 60S ribosomal subunit.</text>
</comment>
<comment type="similarity">
    <text evidence="3 12">Belongs to the ANKZF1/VMS1 family.</text>
</comment>
<reference evidence="16 18" key="2">
    <citation type="journal article" date="2014" name="BMC Genomics">
        <title>An improved genome release (version Mt4.0) for the model legume Medicago truncatula.</title>
        <authorList>
            <person name="Tang H."/>
            <person name="Krishnakumar V."/>
            <person name="Bidwell S."/>
            <person name="Rosen B."/>
            <person name="Chan A."/>
            <person name="Zhou S."/>
            <person name="Gentzbittel L."/>
            <person name="Childs K.L."/>
            <person name="Yandell M."/>
            <person name="Gundlach H."/>
            <person name="Mayer K.F."/>
            <person name="Schwartz D.C."/>
            <person name="Town C.D."/>
        </authorList>
    </citation>
    <scope>GENOME REANNOTATION</scope>
    <source>
        <strain evidence="16">A17</strain>
        <strain evidence="17 18">cv. Jemalong A17</strain>
    </source>
</reference>
<evidence type="ECO:0000256" key="8">
    <source>
        <dbReference type="ARBA" id="ARBA00022801"/>
    </source>
</evidence>
<proteinExistence type="inferred from homology"/>
<dbReference type="Gene3D" id="1.25.40.20">
    <property type="entry name" value="Ankyrin repeat-containing domain"/>
    <property type="match status" value="1"/>
</dbReference>
<reference evidence="16 18" key="1">
    <citation type="journal article" date="2011" name="Nature">
        <title>The Medicago genome provides insight into the evolution of rhizobial symbioses.</title>
        <authorList>
            <person name="Young N.D."/>
            <person name="Debelle F."/>
            <person name="Oldroyd G.E."/>
            <person name="Geurts R."/>
            <person name="Cannon S.B."/>
            <person name="Udvardi M.K."/>
            <person name="Benedito V.A."/>
            <person name="Mayer K.F."/>
            <person name="Gouzy J."/>
            <person name="Schoof H."/>
            <person name="Van de Peer Y."/>
            <person name="Proost S."/>
            <person name="Cook D.R."/>
            <person name="Meyers B.C."/>
            <person name="Spannagl M."/>
            <person name="Cheung F."/>
            <person name="De Mita S."/>
            <person name="Krishnakumar V."/>
            <person name="Gundlach H."/>
            <person name="Zhou S."/>
            <person name="Mudge J."/>
            <person name="Bharti A.K."/>
            <person name="Murray J.D."/>
            <person name="Naoumkina M.A."/>
            <person name="Rosen B."/>
            <person name="Silverstein K.A."/>
            <person name="Tang H."/>
            <person name="Rombauts S."/>
            <person name="Zhao P.X."/>
            <person name="Zhou P."/>
            <person name="Barbe V."/>
            <person name="Bardou P."/>
            <person name="Bechner M."/>
            <person name="Bellec A."/>
            <person name="Berger A."/>
            <person name="Berges H."/>
            <person name="Bidwell S."/>
            <person name="Bisseling T."/>
            <person name="Choisne N."/>
            <person name="Couloux A."/>
            <person name="Denny R."/>
            <person name="Deshpande S."/>
            <person name="Dai X."/>
            <person name="Doyle J.J."/>
            <person name="Dudez A.M."/>
            <person name="Farmer A.D."/>
            <person name="Fouteau S."/>
            <person name="Franken C."/>
            <person name="Gibelin C."/>
            <person name="Gish J."/>
            <person name="Goldstein S."/>
            <person name="Gonzalez A.J."/>
            <person name="Green P.J."/>
            <person name="Hallab A."/>
            <person name="Hartog M."/>
            <person name="Hua A."/>
            <person name="Humphray S.J."/>
            <person name="Jeong D.H."/>
            <person name="Jing Y."/>
            <person name="Jocker A."/>
            <person name="Kenton S.M."/>
            <person name="Kim D.J."/>
            <person name="Klee K."/>
            <person name="Lai H."/>
            <person name="Lang C."/>
            <person name="Lin S."/>
            <person name="Macmil S.L."/>
            <person name="Magdelenat G."/>
            <person name="Matthews L."/>
            <person name="McCorrison J."/>
            <person name="Monaghan E.L."/>
            <person name="Mun J.H."/>
            <person name="Najar F.Z."/>
            <person name="Nicholson C."/>
            <person name="Noirot C."/>
            <person name="O'Bleness M."/>
            <person name="Paule C.R."/>
            <person name="Poulain J."/>
            <person name="Prion F."/>
            <person name="Qin B."/>
            <person name="Qu C."/>
            <person name="Retzel E.F."/>
            <person name="Riddle C."/>
            <person name="Sallet E."/>
            <person name="Samain S."/>
            <person name="Samson N."/>
            <person name="Sanders I."/>
            <person name="Saurat O."/>
            <person name="Scarpelli C."/>
            <person name="Schiex T."/>
            <person name="Segurens B."/>
            <person name="Severin A.J."/>
            <person name="Sherrier D.J."/>
            <person name="Shi R."/>
            <person name="Sims S."/>
            <person name="Singer S.R."/>
            <person name="Sinharoy S."/>
            <person name="Sterck L."/>
            <person name="Viollet A."/>
            <person name="Wang B.B."/>
            <person name="Wang K."/>
            <person name="Wang M."/>
            <person name="Wang X."/>
            <person name="Warfsmann J."/>
            <person name="Weissenbach J."/>
            <person name="White D.D."/>
            <person name="White J.D."/>
            <person name="Wiley G.B."/>
            <person name="Wincker P."/>
            <person name="Xing Y."/>
            <person name="Yang L."/>
            <person name="Yao Z."/>
            <person name="Ying F."/>
            <person name="Zhai J."/>
            <person name="Zhou L."/>
            <person name="Zuber A."/>
            <person name="Denarie J."/>
            <person name="Dixon R.A."/>
            <person name="May G.D."/>
            <person name="Schwartz D.C."/>
            <person name="Rogers J."/>
            <person name="Quetier F."/>
            <person name="Town C.D."/>
            <person name="Roe B.A."/>
        </authorList>
    </citation>
    <scope>NUCLEOTIDE SEQUENCE [LARGE SCALE GENOMIC DNA]</scope>
    <source>
        <strain evidence="16">A17</strain>
        <strain evidence="17 18">cv. Jemalong A17</strain>
    </source>
</reference>
<name>A0A072U2A1_MEDTR</name>
<dbReference type="GO" id="GO:0005737">
    <property type="term" value="C:cytoplasm"/>
    <property type="evidence" value="ECO:0007669"/>
    <property type="project" value="UniProtKB-SubCell"/>
</dbReference>
<dbReference type="Pfam" id="PF18826">
    <property type="entry name" value="bVLRF1"/>
    <property type="match status" value="1"/>
</dbReference>
<evidence type="ECO:0000313" key="16">
    <source>
        <dbReference type="EMBL" id="KEH23328.1"/>
    </source>
</evidence>
<dbReference type="HOGENOM" id="CLU_014293_2_0_1"/>
<accession>A0A072U2A1</accession>
<dbReference type="PANTHER" id="PTHR16036">
    <property type="entry name" value="ANKYRIN REPEAT AND ZINC FINGER DOMAIN-CONTAINING PROTEIN 1"/>
    <property type="match status" value="1"/>
</dbReference>
<evidence type="ECO:0000256" key="2">
    <source>
        <dbReference type="ARBA" id="ARBA00004496"/>
    </source>
</evidence>
<organism evidence="16 18">
    <name type="scientific">Medicago truncatula</name>
    <name type="common">Barrel medic</name>
    <name type="synonym">Medicago tribuloides</name>
    <dbReference type="NCBI Taxonomy" id="3880"/>
    <lineage>
        <taxon>Eukaryota</taxon>
        <taxon>Viridiplantae</taxon>
        <taxon>Streptophyta</taxon>
        <taxon>Embryophyta</taxon>
        <taxon>Tracheophyta</taxon>
        <taxon>Spermatophyta</taxon>
        <taxon>Magnoliopsida</taxon>
        <taxon>eudicotyledons</taxon>
        <taxon>Gunneridae</taxon>
        <taxon>Pentapetalae</taxon>
        <taxon>rosids</taxon>
        <taxon>fabids</taxon>
        <taxon>Fabales</taxon>
        <taxon>Fabaceae</taxon>
        <taxon>Papilionoideae</taxon>
        <taxon>50 kb inversion clade</taxon>
        <taxon>NPAAA clade</taxon>
        <taxon>Hologalegina</taxon>
        <taxon>IRL clade</taxon>
        <taxon>Trifolieae</taxon>
        <taxon>Medicago</taxon>
    </lineage>
</organism>
<evidence type="ECO:0000259" key="15">
    <source>
        <dbReference type="PROSITE" id="PS52044"/>
    </source>
</evidence>
<dbReference type="GO" id="GO:0016787">
    <property type="term" value="F:hydrolase activity"/>
    <property type="evidence" value="ECO:0007669"/>
    <property type="project" value="UniProtKB-KW"/>
</dbReference>
<dbReference type="STRING" id="3880.A0A072U2A1"/>
<dbReference type="InterPro" id="IPR002110">
    <property type="entry name" value="Ankyrin_rpt"/>
</dbReference>
<evidence type="ECO:0000256" key="7">
    <source>
        <dbReference type="ARBA" id="ARBA00022759"/>
    </source>
</evidence>
<evidence type="ECO:0000256" key="13">
    <source>
        <dbReference type="SAM" id="Coils"/>
    </source>
</evidence>
<dbReference type="GO" id="GO:0005886">
    <property type="term" value="C:plasma membrane"/>
    <property type="evidence" value="ECO:0007669"/>
    <property type="project" value="UniProtKB-SubCell"/>
</dbReference>
<protein>
    <submittedName>
        <fullName evidence="16">Ankyrin repeat and zinc finger protein, putative</fullName>
    </submittedName>
</protein>
<keyword evidence="18" id="KW-1185">Reference proteome</keyword>
<feature type="coiled-coil region" evidence="13">
    <location>
        <begin position="469"/>
        <end position="506"/>
    </location>
</feature>
<dbReference type="OrthoDB" id="429841at2759"/>
<evidence type="ECO:0000256" key="1">
    <source>
        <dbReference type="ARBA" id="ARBA00004413"/>
    </source>
</evidence>
<keyword evidence="4 12" id="KW-0963">Cytoplasm</keyword>
<keyword evidence="10 13" id="KW-0175">Coiled coil</keyword>
<keyword evidence="5 12" id="KW-0540">Nuclease</keyword>
<dbReference type="InterPro" id="IPR013087">
    <property type="entry name" value="Znf_C2H2_type"/>
</dbReference>
<dbReference type="Proteomes" id="UP000002051">
    <property type="component" value="Unassembled WGS sequence"/>
</dbReference>
<sequence length="732" mass="81705">MASSQKKLHRSIFQLPPYFFDHCRFLPSPPSQTLQPPSNHIDHIQNAVVSGSSLTCNTCKAQFDSFQDQRSHLKSDIHRFNVKLTIAGKNTVKEEDFEDLTSDFVEDWDVSSISGSESDDDSENESPGQSVIRGKSVESCKHKLFVCLQTGQRVSIWKCLIRNVSENVLYDDDVERLKSLTVEPRNNTRLRIVLLASGGHFAGCVFDGDTLVAHKTFHRYVARAKAGKKQSSKDAFGKTVHSAGDSLRLHMEHSLMKEVRELLTAWRPYFDASVCIFMHAPSSSRQLLFDREKPCFTNSQCVRNIAMIVRRPTLREAKRVYGQLTLVSYEADEKEIFPSNKQDVVPTLIDTPPASKVDMARLDINAKAEAFSSNKNDEHLASSKVKIESEFTINSTPLHQAAQSGDAVKVMELLEQGMDPCIKDDRGRTPYMLAPRKQIKKTFRRFMASNLDKWDWKAAQVFCPLTKEMEKYQAAMKAERRAKAKELKKIREAEEIKAQAEAAEKQAIAPTSIFWWWPGSPTSATGQSQPKSGAKLSKEEEIKRAQDAEREKRAAATERRMAALKFPANSTTTSANRLSDANECGLVGNTTSFSCCNSSLAGRMSPLNDAEFKTYLAKAREKRATVLQSGAAEAKLDVSGVTICKLKRKGGGNSEEGSPSLSDTEPIAAPPLNNDSAACDSKVVLPLPRKKIKKEKTCVPMEETEKASLWDRCFDGMGFVDSNLSFTKMCRR</sequence>
<dbReference type="PROSITE" id="PS52044">
    <property type="entry name" value="VLRF1"/>
    <property type="match status" value="1"/>
</dbReference>
<gene>
    <name evidence="17" type="primary">25498875</name>
    <name evidence="16" type="ordered locus">MTR_7g075185</name>
</gene>
<feature type="domain" description="VLRF1" evidence="15">
    <location>
        <begin position="187"/>
        <end position="327"/>
    </location>
</feature>
<dbReference type="InterPro" id="IPR041175">
    <property type="entry name" value="VLRF1/Vms1"/>
</dbReference>
<feature type="repeat" description="ANK" evidence="11">
    <location>
        <begin position="393"/>
        <end position="425"/>
    </location>
</feature>
<evidence type="ECO:0000256" key="4">
    <source>
        <dbReference type="ARBA" id="ARBA00022490"/>
    </source>
</evidence>
<keyword evidence="7 12" id="KW-0255">Endonuclease</keyword>